<sequence>MRRFPNKPYPRYQPQKKMIKIEGEWMKTLYCVRHGETRLNSLNCSQEWADFPLTKGVQIW</sequence>
<gene>
    <name evidence="1" type="ORF">NBRC111894_1566</name>
</gene>
<dbReference type="SUPFAM" id="SSF53254">
    <property type="entry name" value="Phosphoglycerate mutase-like"/>
    <property type="match status" value="1"/>
</dbReference>
<proteinExistence type="predicted"/>
<comment type="caution">
    <text evidence="1">The sequence shown here is derived from an EMBL/GenBank/DDBJ whole genome shotgun (WGS) entry which is preliminary data.</text>
</comment>
<evidence type="ECO:0000313" key="1">
    <source>
        <dbReference type="EMBL" id="GAY76012.1"/>
    </source>
</evidence>
<name>A0A4Y1ZAB8_9BACL</name>
<dbReference type="Proteomes" id="UP000319716">
    <property type="component" value="Unassembled WGS sequence"/>
</dbReference>
<organism evidence="1 2">
    <name type="scientific">Sporolactobacillus inulinus</name>
    <dbReference type="NCBI Taxonomy" id="2078"/>
    <lineage>
        <taxon>Bacteria</taxon>
        <taxon>Bacillati</taxon>
        <taxon>Bacillota</taxon>
        <taxon>Bacilli</taxon>
        <taxon>Bacillales</taxon>
        <taxon>Sporolactobacillaceae</taxon>
        <taxon>Sporolactobacillus</taxon>
    </lineage>
</organism>
<reference evidence="1 2" key="1">
    <citation type="submission" date="2017-11" db="EMBL/GenBank/DDBJ databases">
        <title>Draft Genome Sequence of Sporolactobacillus inulinus NBRC 111894 Isolated from Koso, a Japanese Sugar-Vegetable Fermented Beverage.</title>
        <authorList>
            <person name="Chiou T.Y."/>
            <person name="Oshima K."/>
            <person name="Suda W."/>
            <person name="Hattori M."/>
            <person name="Takahashi T."/>
        </authorList>
    </citation>
    <scope>NUCLEOTIDE SEQUENCE [LARGE SCALE GENOMIC DNA]</scope>
    <source>
        <strain evidence="1 2">NBRC111894</strain>
    </source>
</reference>
<accession>A0A4Y1ZAB8</accession>
<dbReference type="InterPro" id="IPR029033">
    <property type="entry name" value="His_PPase_superfam"/>
</dbReference>
<dbReference type="AlphaFoldDB" id="A0A4Y1ZAB8"/>
<evidence type="ECO:0000313" key="2">
    <source>
        <dbReference type="Proteomes" id="UP000319716"/>
    </source>
</evidence>
<protein>
    <submittedName>
        <fullName evidence="1">Uncharacterized protein</fullName>
    </submittedName>
</protein>
<dbReference type="EMBL" id="BEXB01000010">
    <property type="protein sequence ID" value="GAY76012.1"/>
    <property type="molecule type" value="Genomic_DNA"/>
</dbReference>
<dbReference type="Gene3D" id="3.40.50.1240">
    <property type="entry name" value="Phosphoglycerate mutase-like"/>
    <property type="match status" value="1"/>
</dbReference>